<dbReference type="GeneID" id="73046897"/>
<comment type="caution">
    <text evidence="1">The sequence shown here is derived from an EMBL/GenBank/DDBJ whole genome shotgun (WGS) entry which is preliminary data.</text>
</comment>
<name>A0ABD5Q717_9EURY</name>
<keyword evidence="2" id="KW-1185">Reference proteome</keyword>
<evidence type="ECO:0000313" key="2">
    <source>
        <dbReference type="Proteomes" id="UP001595945"/>
    </source>
</evidence>
<dbReference type="PANTHER" id="PTHR43393:SF3">
    <property type="entry name" value="LYSINE DECARBOXYLASE-LIKE PROTEIN"/>
    <property type="match status" value="1"/>
</dbReference>
<protein>
    <submittedName>
        <fullName evidence="1">TIGR00725 family protein</fullName>
    </submittedName>
</protein>
<dbReference type="Pfam" id="PF18306">
    <property type="entry name" value="LDcluster4"/>
    <property type="match status" value="1"/>
</dbReference>
<gene>
    <name evidence="1" type="ORF">ACFO9K_17280</name>
</gene>
<dbReference type="Gene3D" id="3.40.50.450">
    <property type="match status" value="1"/>
</dbReference>
<reference evidence="1 2" key="1">
    <citation type="journal article" date="2019" name="Int. J. Syst. Evol. Microbiol.">
        <title>The Global Catalogue of Microorganisms (GCM) 10K type strain sequencing project: providing services to taxonomists for standard genome sequencing and annotation.</title>
        <authorList>
            <consortium name="The Broad Institute Genomics Platform"/>
            <consortium name="The Broad Institute Genome Sequencing Center for Infectious Disease"/>
            <person name="Wu L."/>
            <person name="Ma J."/>
        </authorList>
    </citation>
    <scope>NUCLEOTIDE SEQUENCE [LARGE SCALE GENOMIC DNA]</scope>
    <source>
        <strain evidence="1 2">XZYJ18</strain>
    </source>
</reference>
<dbReference type="InterPro" id="IPR041164">
    <property type="entry name" value="LDcluster4"/>
</dbReference>
<sequence length="154" mass="15210">MRVSVIGGGTITESEAATAEEVGRRLGERGHTVVCGGLGGVMEAACRGASEADGRTVGILPGEDRTAANPHVDTAIATGLGHARNALVVMNGDAVIAIDGGVGTLSELGFAGVFDRPTAGLGTHDAPGVEAVSSPAEAVAFVESEADGGTDRET</sequence>
<dbReference type="InterPro" id="IPR052341">
    <property type="entry name" value="LOG_family_nucleotidases"/>
</dbReference>
<dbReference type="EMBL" id="JBHSHT010000002">
    <property type="protein sequence ID" value="MFC4826011.1"/>
    <property type="molecule type" value="Genomic_DNA"/>
</dbReference>
<accession>A0ABD5Q717</accession>
<organism evidence="1 2">
    <name type="scientific">Halorussus aquaticus</name>
    <dbReference type="NCBI Taxonomy" id="2953748"/>
    <lineage>
        <taxon>Archaea</taxon>
        <taxon>Methanobacteriati</taxon>
        <taxon>Methanobacteriota</taxon>
        <taxon>Stenosarchaea group</taxon>
        <taxon>Halobacteria</taxon>
        <taxon>Halobacteriales</taxon>
        <taxon>Haladaptataceae</taxon>
        <taxon>Halorussus</taxon>
    </lineage>
</organism>
<evidence type="ECO:0000313" key="1">
    <source>
        <dbReference type="EMBL" id="MFC4826011.1"/>
    </source>
</evidence>
<proteinExistence type="predicted"/>
<dbReference type="SUPFAM" id="SSF102405">
    <property type="entry name" value="MCP/YpsA-like"/>
    <property type="match status" value="1"/>
</dbReference>
<dbReference type="RefSeq" id="WP_254268349.1">
    <property type="nucleotide sequence ID" value="NZ_CP100400.1"/>
</dbReference>
<dbReference type="InterPro" id="IPR005268">
    <property type="entry name" value="CHP00725"/>
</dbReference>
<dbReference type="AlphaFoldDB" id="A0ABD5Q717"/>
<dbReference type="PANTHER" id="PTHR43393">
    <property type="entry name" value="CYTOKININ RIBOSIDE 5'-MONOPHOSPHATE PHOSPHORIBOHYDROLASE"/>
    <property type="match status" value="1"/>
</dbReference>
<dbReference type="Proteomes" id="UP001595945">
    <property type="component" value="Unassembled WGS sequence"/>
</dbReference>
<dbReference type="NCBIfam" id="TIGR00725">
    <property type="entry name" value="TIGR00725 family protein"/>
    <property type="match status" value="1"/>
</dbReference>